<evidence type="ECO:0000313" key="8">
    <source>
        <dbReference type="EMBL" id="RYC32898.1"/>
    </source>
</evidence>
<dbReference type="AlphaFoldDB" id="A0A4Q2UAB1"/>
<dbReference type="SUPFAM" id="SSF53474">
    <property type="entry name" value="alpha/beta-Hydrolases"/>
    <property type="match status" value="1"/>
</dbReference>
<evidence type="ECO:0000256" key="2">
    <source>
        <dbReference type="ARBA" id="ARBA00022490"/>
    </source>
</evidence>
<feature type="compositionally biased region" description="Basic and acidic residues" evidence="5">
    <location>
        <begin position="45"/>
        <end position="57"/>
    </location>
</feature>
<dbReference type="Pfam" id="PF07167">
    <property type="entry name" value="PhaC_N"/>
    <property type="match status" value="1"/>
</dbReference>
<protein>
    <submittedName>
        <fullName evidence="8">Class I poly(R)-hydroxyalkanoic acid synthase</fullName>
    </submittedName>
</protein>
<evidence type="ECO:0000256" key="1">
    <source>
        <dbReference type="ARBA" id="ARBA00004496"/>
    </source>
</evidence>
<organism evidence="8 9">
    <name type="scientific">Lichenibacterium minor</name>
    <dbReference type="NCBI Taxonomy" id="2316528"/>
    <lineage>
        <taxon>Bacteria</taxon>
        <taxon>Pseudomonadati</taxon>
        <taxon>Pseudomonadota</taxon>
        <taxon>Alphaproteobacteria</taxon>
        <taxon>Hyphomicrobiales</taxon>
        <taxon>Lichenihabitantaceae</taxon>
        <taxon>Lichenibacterium</taxon>
    </lineage>
</organism>
<feature type="domain" description="AB hydrolase-1" evidence="6">
    <location>
        <begin position="345"/>
        <end position="584"/>
    </location>
</feature>
<keyword evidence="9" id="KW-1185">Reference proteome</keyword>
<evidence type="ECO:0000313" key="9">
    <source>
        <dbReference type="Proteomes" id="UP000290759"/>
    </source>
</evidence>
<dbReference type="PANTHER" id="PTHR36837:SF5">
    <property type="entry name" value="POLY-3-HYDROXYBUTYRATE SYNTHASE"/>
    <property type="match status" value="1"/>
</dbReference>
<feature type="compositionally biased region" description="Low complexity" evidence="5">
    <location>
        <begin position="63"/>
        <end position="72"/>
    </location>
</feature>
<dbReference type="Pfam" id="PF00561">
    <property type="entry name" value="Abhydrolase_1"/>
    <property type="match status" value="1"/>
</dbReference>
<evidence type="ECO:0000256" key="3">
    <source>
        <dbReference type="ARBA" id="ARBA00022679"/>
    </source>
</evidence>
<evidence type="ECO:0000256" key="5">
    <source>
        <dbReference type="SAM" id="MobiDB-lite"/>
    </source>
</evidence>
<dbReference type="NCBIfam" id="TIGR01838">
    <property type="entry name" value="PHA_synth_I"/>
    <property type="match status" value="1"/>
</dbReference>
<name>A0A4Q2UAB1_9HYPH</name>
<proteinExistence type="predicted"/>
<dbReference type="Proteomes" id="UP000290759">
    <property type="component" value="Unassembled WGS sequence"/>
</dbReference>
<evidence type="ECO:0000259" key="7">
    <source>
        <dbReference type="Pfam" id="PF07167"/>
    </source>
</evidence>
<keyword evidence="2" id="KW-0963">Cytoplasm</keyword>
<dbReference type="GO" id="GO:0005737">
    <property type="term" value="C:cytoplasm"/>
    <property type="evidence" value="ECO:0007669"/>
    <property type="project" value="UniProtKB-SubCell"/>
</dbReference>
<gene>
    <name evidence="8" type="primary">phaC</name>
    <name evidence="8" type="ORF">D3273_05385</name>
</gene>
<dbReference type="PANTHER" id="PTHR36837">
    <property type="entry name" value="POLY(3-HYDROXYALKANOATE) POLYMERASE SUBUNIT PHAC"/>
    <property type="match status" value="1"/>
</dbReference>
<keyword evidence="3" id="KW-0808">Transferase</keyword>
<evidence type="ECO:0000256" key="4">
    <source>
        <dbReference type="ARBA" id="ARBA00023315"/>
    </source>
</evidence>
<feature type="compositionally biased region" description="Low complexity" evidence="5">
    <location>
        <begin position="29"/>
        <end position="44"/>
    </location>
</feature>
<dbReference type="InterPro" id="IPR051321">
    <property type="entry name" value="PHA/PHB_synthase"/>
</dbReference>
<sequence>MKDQRPPRQQPRAATKPSTRPPAERASTLHDPAPTAAAAEAGDAPARDAAPRAEPRPAPDPGPGDAAPLPGHADFDRLSRNMGLLVAESQKVAAAYMEPRARMGVPPKGGEEAKDMVQTLGQVAAQWFTDPARMMVAQASLSSQMVDLWAGTMRRMAGGPAPEPEPTRTADKRFAAPEWRELPGFDFIRQAYTITTGWAEGLVEDAELDDETRDKARFYLRQLTGALSPSNFLATNPELLKHTFEEGGENLVRGMRMLAEDIAAGKGDLKIRQSDNSVHELGVNMAMTPGKVVFRNELMELIQYAPATPEVYRRPLLIVPPWINKFYVLDLNPAKSFVKWAVDQGLTVFVISWVNPDERHADKNFESYMREGIFAALDAVERATGERNVTAIGYCVGGTLLAVTLAYMALKGDDRISSATFFTAQTDFRNAGDLKVFANEDQIEAVEAQMKAQGYLQGSKMANAFNMLRPNDLIWSYVVNNYLKGKAPMAFDLLTWNSDSTRMPAANHAFYLRNCYLGNKLTKGEMVIGGETLDLGRVTVPVYNLATKEDHIAPAKSVFVGSRFFGGPMRYVLAGSGHIAGVVNPPYKPKYQFWSGPEVGDSFDAWLAAADETAGSWWPDWMAWVAAQAPETVPAREPGGGVLEPLCDAPGEYVRVKS</sequence>
<feature type="domain" description="Poly-beta-hydroxybutyrate polymerase N-terminal" evidence="7">
    <location>
        <begin position="171"/>
        <end position="341"/>
    </location>
</feature>
<keyword evidence="4" id="KW-0012">Acyltransferase</keyword>
<reference evidence="8 9" key="2">
    <citation type="submission" date="2019-02" db="EMBL/GenBank/DDBJ databases">
        <title>'Lichenibacterium ramalinii' gen. nov. sp. nov., 'Lichenibacterium minor' gen. nov. sp. nov.</title>
        <authorList>
            <person name="Pankratov T."/>
        </authorList>
    </citation>
    <scope>NUCLEOTIDE SEQUENCE [LARGE SCALE GENOMIC DNA]</scope>
    <source>
        <strain evidence="8 9">RmlP026</strain>
    </source>
</reference>
<dbReference type="RefSeq" id="WP_129224285.1">
    <property type="nucleotide sequence ID" value="NZ_QYBB01000004.1"/>
</dbReference>
<dbReference type="GO" id="GO:0016746">
    <property type="term" value="F:acyltransferase activity"/>
    <property type="evidence" value="ECO:0007669"/>
    <property type="project" value="UniProtKB-KW"/>
</dbReference>
<dbReference type="InterPro" id="IPR010963">
    <property type="entry name" value="PHA_synth_I"/>
</dbReference>
<dbReference type="Gene3D" id="3.40.50.1820">
    <property type="entry name" value="alpha/beta hydrolase"/>
    <property type="match status" value="1"/>
</dbReference>
<dbReference type="EMBL" id="QYBB01000004">
    <property type="protein sequence ID" value="RYC32898.1"/>
    <property type="molecule type" value="Genomic_DNA"/>
</dbReference>
<comment type="caution">
    <text evidence="8">The sequence shown here is derived from an EMBL/GenBank/DDBJ whole genome shotgun (WGS) entry which is preliminary data.</text>
</comment>
<feature type="region of interest" description="Disordered" evidence="5">
    <location>
        <begin position="1"/>
        <end position="75"/>
    </location>
</feature>
<evidence type="ECO:0000259" key="6">
    <source>
        <dbReference type="Pfam" id="PF00561"/>
    </source>
</evidence>
<dbReference type="OrthoDB" id="7208816at2"/>
<reference evidence="8 9" key="1">
    <citation type="submission" date="2018-12" db="EMBL/GenBank/DDBJ databases">
        <authorList>
            <person name="Grouzdev D.S."/>
            <person name="Krutkina M.S."/>
        </authorList>
    </citation>
    <scope>NUCLEOTIDE SEQUENCE [LARGE SCALE GENOMIC DNA]</scope>
    <source>
        <strain evidence="8 9">RmlP026</strain>
    </source>
</reference>
<dbReference type="InterPro" id="IPR000073">
    <property type="entry name" value="AB_hydrolase_1"/>
</dbReference>
<dbReference type="InterPro" id="IPR029058">
    <property type="entry name" value="AB_hydrolase_fold"/>
</dbReference>
<comment type="subcellular location">
    <subcellularLocation>
        <location evidence="1">Cytoplasm</location>
    </subcellularLocation>
</comment>
<dbReference type="GO" id="GO:0042619">
    <property type="term" value="P:poly-hydroxybutyrate biosynthetic process"/>
    <property type="evidence" value="ECO:0007669"/>
    <property type="project" value="InterPro"/>
</dbReference>
<accession>A0A4Q2UAB1</accession>
<dbReference type="InterPro" id="IPR010941">
    <property type="entry name" value="PhaC_N"/>
</dbReference>